<dbReference type="InterPro" id="IPR006427">
    <property type="entry name" value="Portal_HK97"/>
</dbReference>
<evidence type="ECO:0000256" key="1">
    <source>
        <dbReference type="SAM" id="MobiDB-lite"/>
    </source>
</evidence>
<evidence type="ECO:0000313" key="3">
    <source>
        <dbReference type="Proteomes" id="UP000002220"/>
    </source>
</evidence>
<dbReference type="AlphaFoldDB" id="D5SZD8"/>
<name>D5SZD8_PLAL2</name>
<dbReference type="Proteomes" id="UP000002220">
    <property type="component" value="Plasmid pPLIM01"/>
</dbReference>
<dbReference type="EMBL" id="CP001745">
    <property type="protein sequence ID" value="ADG70058.1"/>
    <property type="molecule type" value="Genomic_DNA"/>
</dbReference>
<feature type="region of interest" description="Disordered" evidence="1">
    <location>
        <begin position="524"/>
        <end position="544"/>
    </location>
</feature>
<reference evidence="2 3" key="1">
    <citation type="journal article" date="2010" name="Stand. Genomic Sci.">
        <title>Complete genome sequence of Planctomyces limnophilus type strain (Mu 290).</title>
        <authorList>
            <person name="Labutti K."/>
            <person name="Sikorski J."/>
            <person name="Schneider S."/>
            <person name="Nolan M."/>
            <person name="Lucas S."/>
            <person name="Glavina Del Rio T."/>
            <person name="Tice H."/>
            <person name="Cheng J.F."/>
            <person name="Goodwin L."/>
            <person name="Pitluck S."/>
            <person name="Liolios K."/>
            <person name="Ivanova N."/>
            <person name="Mavromatis K."/>
            <person name="Mikhailova N."/>
            <person name="Pati A."/>
            <person name="Chen A."/>
            <person name="Palaniappan K."/>
            <person name="Land M."/>
            <person name="Hauser L."/>
            <person name="Chang Y.J."/>
            <person name="Jeffries C.D."/>
            <person name="Tindall B.J."/>
            <person name="Rohde M."/>
            <person name="Goker M."/>
            <person name="Woyke T."/>
            <person name="Bristow J."/>
            <person name="Eisen J.A."/>
            <person name="Markowitz V."/>
            <person name="Hugenholtz P."/>
            <person name="Kyrpides N.C."/>
            <person name="Klenk H.P."/>
            <person name="Lapidus A."/>
        </authorList>
    </citation>
    <scope>NUCLEOTIDE SEQUENCE [LARGE SCALE GENOMIC DNA]</scope>
    <source>
        <strain evidence="3">ATCC 43296 / DSM 3776 / IFAM 1008 / 290</strain>
        <plasmid evidence="2 3">pPLIM01</plasmid>
    </source>
</reference>
<dbReference type="eggNOG" id="COG4695">
    <property type="taxonomic scope" value="Bacteria"/>
</dbReference>
<accession>D5SZD8</accession>
<organism evidence="2 3">
    <name type="scientific">Planctopirus limnophila (strain ATCC 43296 / DSM 3776 / IFAM 1008 / Mu 290)</name>
    <name type="common">Planctomyces limnophilus</name>
    <dbReference type="NCBI Taxonomy" id="521674"/>
    <lineage>
        <taxon>Bacteria</taxon>
        <taxon>Pseudomonadati</taxon>
        <taxon>Planctomycetota</taxon>
        <taxon>Planctomycetia</taxon>
        <taxon>Planctomycetales</taxon>
        <taxon>Planctomycetaceae</taxon>
        <taxon>Planctopirus</taxon>
    </lineage>
</organism>
<proteinExistence type="predicted"/>
<dbReference type="OrthoDB" id="9765386at2"/>
<keyword evidence="2" id="KW-0614">Plasmid</keyword>
<dbReference type="RefSeq" id="WP_013112489.1">
    <property type="nucleotide sequence ID" value="NC_014149.1"/>
</dbReference>
<protein>
    <submittedName>
        <fullName evidence="2">Phage portal protein, HK97 family</fullName>
    </submittedName>
</protein>
<evidence type="ECO:0000313" key="2">
    <source>
        <dbReference type="EMBL" id="ADG70058.1"/>
    </source>
</evidence>
<sequence length="544" mass="60418">MNPFNFAVNTSQVTNTEVTGNPENPAVPLDPDAWEDLGWLGRMTDAGVRVNHENCIGHPPLWRAVNLIAGDVAKLPLNVYRRTQGGHERDKDHHANWLLRHKVNDYILSYVFKKTLTFHSLLHGQGFAYIHREGTVPKQLVPLNPETTEPVVIGGNLFYGVTINGNKRRLHATDVLHIKGISFDGIEGIDVIQVMAQALALGIAAQKYGAKFFGSGAKAGGILMLPPGLKPSARKQREEEWKKEQEGLDNAFKSMLLEDGAKWIQNTITPEQGQFLQTRQFEAIQVANVLGVPPHKIGDNGKVSYNSLEQENKSYLQDCLDHWLVMWEQECWDKLLTENEKRNDTHFVEFNRSALQRTDEKTEVESLERQVNCGMLLLNEARAIRNLPPVEGGDRPRMPSNIIFTDAKQLEAKPAAATNAGERIAQSIQNALNDRIDRLLEVEQAVRSKANCSIDLLTQHGRKLASAVIPVLDIYAASQGKILDADKTTAAIVADCVSYQAAENWHTSRRNHLATFLKGLVNGSHPEETGRAAGEAEQAGETQP</sequence>
<geneLocation type="plasmid" evidence="2 3">
    <name>pPLIM01</name>
</geneLocation>
<dbReference type="InterPro" id="IPR006944">
    <property type="entry name" value="Phage/GTA_portal"/>
</dbReference>
<dbReference type="HOGENOM" id="CLU_033789_0_1_0"/>
<keyword evidence="3" id="KW-1185">Reference proteome</keyword>
<dbReference type="KEGG" id="plm:Plim_4251"/>
<dbReference type="NCBIfam" id="TIGR01537">
    <property type="entry name" value="portal_HK97"/>
    <property type="match status" value="1"/>
</dbReference>
<feature type="compositionally biased region" description="Low complexity" evidence="1">
    <location>
        <begin position="531"/>
        <end position="544"/>
    </location>
</feature>
<dbReference type="Pfam" id="PF04860">
    <property type="entry name" value="Phage_portal"/>
    <property type="match status" value="1"/>
</dbReference>
<gene>
    <name evidence="2" type="ordered locus">Plim_4251</name>
</gene>